<gene>
    <name evidence="5" type="ORF">RJ641_013613</name>
</gene>
<evidence type="ECO:0000256" key="3">
    <source>
        <dbReference type="ARBA" id="ARBA00023242"/>
    </source>
</evidence>
<dbReference type="AlphaFoldDB" id="A0AAN8WAC8"/>
<comment type="similarity">
    <text evidence="2">Belongs to the SLX9 family.</text>
</comment>
<dbReference type="InterPro" id="IPR028160">
    <property type="entry name" value="Slx9-like"/>
</dbReference>
<dbReference type="GO" id="GO:0030686">
    <property type="term" value="C:90S preribosome"/>
    <property type="evidence" value="ECO:0007669"/>
    <property type="project" value="InterPro"/>
</dbReference>
<keyword evidence="6" id="KW-1185">Reference proteome</keyword>
<dbReference type="GO" id="GO:0000462">
    <property type="term" value="P:maturation of SSU-rRNA from tricistronic rRNA transcript (SSU-rRNA, 5.8S rRNA, LSU-rRNA)"/>
    <property type="evidence" value="ECO:0007669"/>
    <property type="project" value="InterPro"/>
</dbReference>
<dbReference type="Proteomes" id="UP001370490">
    <property type="component" value="Unassembled WGS sequence"/>
</dbReference>
<feature type="region of interest" description="Disordered" evidence="4">
    <location>
        <begin position="109"/>
        <end position="151"/>
    </location>
</feature>
<dbReference type="PANTHER" id="PTHR31109">
    <property type="entry name" value="PROTEIN FAM207A"/>
    <property type="match status" value="1"/>
</dbReference>
<evidence type="ECO:0008006" key="7">
    <source>
        <dbReference type="Google" id="ProtNLM"/>
    </source>
</evidence>
<feature type="region of interest" description="Disordered" evidence="4">
    <location>
        <begin position="1"/>
        <end position="20"/>
    </location>
</feature>
<feature type="compositionally biased region" description="Basic and acidic residues" evidence="4">
    <location>
        <begin position="11"/>
        <end position="20"/>
    </location>
</feature>
<dbReference type="EMBL" id="JBAMMX010000002">
    <property type="protein sequence ID" value="KAK6946069.1"/>
    <property type="molecule type" value="Genomic_DNA"/>
</dbReference>
<evidence type="ECO:0000256" key="2">
    <source>
        <dbReference type="ARBA" id="ARBA00011022"/>
    </source>
</evidence>
<comment type="caution">
    <text evidence="5">The sequence shown here is derived from an EMBL/GenBank/DDBJ whole genome shotgun (WGS) entry which is preliminary data.</text>
</comment>
<accession>A0AAN8WAC8</accession>
<dbReference type="GO" id="GO:0030688">
    <property type="term" value="C:preribosome, small subunit precursor"/>
    <property type="evidence" value="ECO:0007669"/>
    <property type="project" value="InterPro"/>
</dbReference>
<sequence>MTSLTTGKLRSPKEKAIGERTTTRARIFSLAGTEIVSGEFGFPQVRDTLSTLSAKKAINKFLPELKAPPQPTTEEANLKLNPKSRGKLIEKESRRLKIVLNHAAFQSDPLATIHRHLQSTQPVVEEKPKNKSSKNAKKKKRQEENGSYTNV</sequence>
<reference evidence="5 6" key="1">
    <citation type="submission" date="2023-12" db="EMBL/GenBank/DDBJ databases">
        <title>A high-quality genome assembly for Dillenia turbinata (Dilleniales).</title>
        <authorList>
            <person name="Chanderbali A."/>
        </authorList>
    </citation>
    <scope>NUCLEOTIDE SEQUENCE [LARGE SCALE GENOMIC DNA]</scope>
    <source>
        <strain evidence="5">LSX21</strain>
        <tissue evidence="5">Leaf</tissue>
    </source>
</reference>
<evidence type="ECO:0000256" key="4">
    <source>
        <dbReference type="SAM" id="MobiDB-lite"/>
    </source>
</evidence>
<feature type="compositionally biased region" description="Basic residues" evidence="4">
    <location>
        <begin position="130"/>
        <end position="140"/>
    </location>
</feature>
<keyword evidence="3" id="KW-0539">Nucleus</keyword>
<proteinExistence type="inferred from homology"/>
<protein>
    <recommendedName>
        <fullName evidence="7">Ribosome biogenesis protein SLX9</fullName>
    </recommendedName>
</protein>
<dbReference type="PANTHER" id="PTHR31109:SF2">
    <property type="entry name" value="RIBOSOME BIOGENESIS PROTEIN SLX9 HOMOLOG"/>
    <property type="match status" value="1"/>
</dbReference>
<dbReference type="Pfam" id="PF15341">
    <property type="entry name" value="SLX9"/>
    <property type="match status" value="1"/>
</dbReference>
<organism evidence="5 6">
    <name type="scientific">Dillenia turbinata</name>
    <dbReference type="NCBI Taxonomy" id="194707"/>
    <lineage>
        <taxon>Eukaryota</taxon>
        <taxon>Viridiplantae</taxon>
        <taxon>Streptophyta</taxon>
        <taxon>Embryophyta</taxon>
        <taxon>Tracheophyta</taxon>
        <taxon>Spermatophyta</taxon>
        <taxon>Magnoliopsida</taxon>
        <taxon>eudicotyledons</taxon>
        <taxon>Gunneridae</taxon>
        <taxon>Pentapetalae</taxon>
        <taxon>Dilleniales</taxon>
        <taxon>Dilleniaceae</taxon>
        <taxon>Dillenia</taxon>
    </lineage>
</organism>
<dbReference type="GO" id="GO:0005730">
    <property type="term" value="C:nucleolus"/>
    <property type="evidence" value="ECO:0007669"/>
    <property type="project" value="UniProtKB-SubCell"/>
</dbReference>
<evidence type="ECO:0000313" key="5">
    <source>
        <dbReference type="EMBL" id="KAK6946069.1"/>
    </source>
</evidence>
<evidence type="ECO:0000256" key="1">
    <source>
        <dbReference type="ARBA" id="ARBA00004604"/>
    </source>
</evidence>
<feature type="region of interest" description="Disordered" evidence="4">
    <location>
        <begin position="65"/>
        <end position="86"/>
    </location>
</feature>
<comment type="subcellular location">
    <subcellularLocation>
        <location evidence="1">Nucleus</location>
        <location evidence="1">Nucleolus</location>
    </subcellularLocation>
</comment>
<evidence type="ECO:0000313" key="6">
    <source>
        <dbReference type="Proteomes" id="UP001370490"/>
    </source>
</evidence>
<name>A0AAN8WAC8_9MAGN</name>